<evidence type="ECO:0000313" key="8">
    <source>
        <dbReference type="Proteomes" id="UP001365405"/>
    </source>
</evidence>
<evidence type="ECO:0000256" key="5">
    <source>
        <dbReference type="SAM" id="MobiDB-lite"/>
    </source>
</evidence>
<dbReference type="InterPro" id="IPR005119">
    <property type="entry name" value="LysR_subst-bd"/>
</dbReference>
<accession>A0ABU9CLT2</accession>
<evidence type="ECO:0000313" key="7">
    <source>
        <dbReference type="EMBL" id="MEK8051871.1"/>
    </source>
</evidence>
<feature type="region of interest" description="Disordered" evidence="5">
    <location>
        <begin position="200"/>
        <end position="221"/>
    </location>
</feature>
<evidence type="ECO:0000256" key="1">
    <source>
        <dbReference type="ARBA" id="ARBA00009437"/>
    </source>
</evidence>
<dbReference type="RefSeq" id="WP_341411565.1">
    <property type="nucleotide sequence ID" value="NZ_JBBUTH010000008.1"/>
</dbReference>
<reference evidence="7 8" key="1">
    <citation type="submission" date="2024-04" db="EMBL/GenBank/DDBJ databases">
        <title>Novel species of the genus Ideonella isolated from streams.</title>
        <authorList>
            <person name="Lu H."/>
        </authorList>
    </citation>
    <scope>NUCLEOTIDE SEQUENCE [LARGE SCALE GENOMIC DNA]</scope>
    <source>
        <strain evidence="7 8">DXS22W</strain>
    </source>
</reference>
<organism evidence="7 8">
    <name type="scientific">Pseudaquabacterium inlustre</name>
    <dbReference type="NCBI Taxonomy" id="2984192"/>
    <lineage>
        <taxon>Bacteria</taxon>
        <taxon>Pseudomonadati</taxon>
        <taxon>Pseudomonadota</taxon>
        <taxon>Betaproteobacteria</taxon>
        <taxon>Burkholderiales</taxon>
        <taxon>Sphaerotilaceae</taxon>
        <taxon>Pseudaquabacterium</taxon>
    </lineage>
</organism>
<dbReference type="InterPro" id="IPR036390">
    <property type="entry name" value="WH_DNA-bd_sf"/>
</dbReference>
<dbReference type="PANTHER" id="PTHR30537:SF3">
    <property type="entry name" value="TRANSCRIPTIONAL REGULATORY PROTEIN"/>
    <property type="match status" value="1"/>
</dbReference>
<dbReference type="PANTHER" id="PTHR30537">
    <property type="entry name" value="HTH-TYPE TRANSCRIPTIONAL REGULATOR"/>
    <property type="match status" value="1"/>
</dbReference>
<dbReference type="InterPro" id="IPR036388">
    <property type="entry name" value="WH-like_DNA-bd_sf"/>
</dbReference>
<comment type="caution">
    <text evidence="7">The sequence shown here is derived from an EMBL/GenBank/DDBJ whole genome shotgun (WGS) entry which is preliminary data.</text>
</comment>
<evidence type="ECO:0000256" key="3">
    <source>
        <dbReference type="ARBA" id="ARBA00023125"/>
    </source>
</evidence>
<feature type="domain" description="HTH lysR-type" evidence="6">
    <location>
        <begin position="1"/>
        <end position="58"/>
    </location>
</feature>
<keyword evidence="3" id="KW-0238">DNA-binding</keyword>
<dbReference type="InterPro" id="IPR058163">
    <property type="entry name" value="LysR-type_TF_proteobact-type"/>
</dbReference>
<proteinExistence type="inferred from homology"/>
<dbReference type="SUPFAM" id="SSF46785">
    <property type="entry name" value="Winged helix' DNA-binding domain"/>
    <property type="match status" value="1"/>
</dbReference>
<evidence type="ECO:0000256" key="4">
    <source>
        <dbReference type="ARBA" id="ARBA00023163"/>
    </source>
</evidence>
<protein>
    <submittedName>
        <fullName evidence="7">LysR family transcriptional regulator</fullName>
    </submittedName>
</protein>
<comment type="similarity">
    <text evidence="1">Belongs to the LysR transcriptional regulatory family.</text>
</comment>
<dbReference type="Proteomes" id="UP001365405">
    <property type="component" value="Unassembled WGS sequence"/>
</dbReference>
<dbReference type="InterPro" id="IPR000847">
    <property type="entry name" value="LysR_HTH_N"/>
</dbReference>
<keyword evidence="2" id="KW-0805">Transcription regulation</keyword>
<evidence type="ECO:0000259" key="6">
    <source>
        <dbReference type="PROSITE" id="PS50931"/>
    </source>
</evidence>
<dbReference type="CDD" id="cd08422">
    <property type="entry name" value="PBP2_CrgA_like"/>
    <property type="match status" value="1"/>
</dbReference>
<dbReference type="Gene3D" id="1.10.10.10">
    <property type="entry name" value="Winged helix-like DNA-binding domain superfamily/Winged helix DNA-binding domain"/>
    <property type="match status" value="1"/>
</dbReference>
<dbReference type="Gene3D" id="3.40.190.290">
    <property type="match status" value="1"/>
</dbReference>
<gene>
    <name evidence="7" type="ORF">AACH10_16585</name>
</gene>
<dbReference type="EMBL" id="JBBUTH010000008">
    <property type="protein sequence ID" value="MEK8051871.1"/>
    <property type="molecule type" value="Genomic_DNA"/>
</dbReference>
<dbReference type="Pfam" id="PF03466">
    <property type="entry name" value="LysR_substrate"/>
    <property type="match status" value="1"/>
</dbReference>
<keyword evidence="8" id="KW-1185">Reference proteome</keyword>
<dbReference type="SUPFAM" id="SSF53850">
    <property type="entry name" value="Periplasmic binding protein-like II"/>
    <property type="match status" value="1"/>
</dbReference>
<keyword evidence="4" id="KW-0804">Transcription</keyword>
<name>A0ABU9CLT2_9BURK</name>
<evidence type="ECO:0000256" key="2">
    <source>
        <dbReference type="ARBA" id="ARBA00023015"/>
    </source>
</evidence>
<dbReference type="Pfam" id="PF00126">
    <property type="entry name" value="HTH_1"/>
    <property type="match status" value="1"/>
</dbReference>
<sequence>MDLDDAALFLRIVELGTLSAAARERDWPVSQVSRALARLEARCGVRLLHRNTHGLSLTDEGDTVLAHARRLLDVRAELDSALSGRLAGPSGWVRLSVSTITAETVIAPSLPSLHARYPQLQLDISTDDRVVDLVREGVDIAIRTGSPASETLVARQIGMLSRGLYAAPAYVRRHGLPETPQALDQHRLVGNSVHPALNLWPMTPGDGAPRQRSTETYTARGHTRADSTAVVLSLVRAGAGIGRIVNIAAEPLVAAGHLVRVLPGFTQGEPVPLYAVMLQERHRLPKLRACIAHWADWLAGRVPPLD</sequence>
<dbReference type="PROSITE" id="PS50931">
    <property type="entry name" value="HTH_LYSR"/>
    <property type="match status" value="1"/>
</dbReference>